<proteinExistence type="predicted"/>
<keyword evidence="2" id="KW-1185">Reference proteome</keyword>
<evidence type="ECO:0000313" key="2">
    <source>
        <dbReference type="Proteomes" id="UP000245910"/>
    </source>
</evidence>
<sequence length="10" mass="1214">MWIRILTPQG</sequence>
<dbReference type="EMBL" id="LN649229">
    <property type="protein sequence ID" value="CEI65910.1"/>
    <property type="molecule type" value="Genomic_DNA"/>
</dbReference>
<evidence type="ECO:0000313" key="1">
    <source>
        <dbReference type="EMBL" id="CEI65910.1"/>
    </source>
</evidence>
<reference evidence="2" key="1">
    <citation type="submission" date="2014-10" db="EMBL/GenBank/DDBJ databases">
        <authorList>
            <person name="King R."/>
        </authorList>
    </citation>
    <scope>NUCLEOTIDE SEQUENCE [LARGE SCALE GENOMIC DNA]</scope>
    <source>
        <strain evidence="2">A3/5</strain>
    </source>
</reference>
<name>A0A2L2TW79_9HYPO</name>
<organism evidence="1 2">
    <name type="scientific">Fusarium venenatum</name>
    <dbReference type="NCBI Taxonomy" id="56646"/>
    <lineage>
        <taxon>Eukaryota</taxon>
        <taxon>Fungi</taxon>
        <taxon>Dikarya</taxon>
        <taxon>Ascomycota</taxon>
        <taxon>Pezizomycotina</taxon>
        <taxon>Sordariomycetes</taxon>
        <taxon>Hypocreomycetidae</taxon>
        <taxon>Hypocreales</taxon>
        <taxon>Nectriaceae</taxon>
        <taxon>Fusarium</taxon>
    </lineage>
</organism>
<protein>
    <submittedName>
        <fullName evidence="1">Uncharacterized protein</fullName>
    </submittedName>
</protein>
<dbReference type="Proteomes" id="UP000245910">
    <property type="component" value="Chromosome I"/>
</dbReference>
<accession>A0A2L2TW79</accession>